<proteinExistence type="predicted"/>
<dbReference type="AlphaFoldDB" id="A0A0A9HHV0"/>
<reference evidence="1" key="1">
    <citation type="submission" date="2014-09" db="EMBL/GenBank/DDBJ databases">
        <authorList>
            <person name="Magalhaes I.L.F."/>
            <person name="Oliveira U."/>
            <person name="Santos F.R."/>
            <person name="Vidigal T.H.D.A."/>
            <person name="Brescovit A.D."/>
            <person name="Santos A.J."/>
        </authorList>
    </citation>
    <scope>NUCLEOTIDE SEQUENCE</scope>
    <source>
        <tissue evidence="1">Shoot tissue taken approximately 20 cm above the soil surface</tissue>
    </source>
</reference>
<name>A0A0A9HHV0_ARUDO</name>
<sequence>MEFSLYGKGFCDSVTWMLG</sequence>
<reference evidence="1" key="2">
    <citation type="journal article" date="2015" name="Data Brief">
        <title>Shoot transcriptome of the giant reed, Arundo donax.</title>
        <authorList>
            <person name="Barrero R.A."/>
            <person name="Guerrero F.D."/>
            <person name="Moolhuijzen P."/>
            <person name="Goolsby J.A."/>
            <person name="Tidwell J."/>
            <person name="Bellgard S.E."/>
            <person name="Bellgard M.I."/>
        </authorList>
    </citation>
    <scope>NUCLEOTIDE SEQUENCE</scope>
    <source>
        <tissue evidence="1">Shoot tissue taken approximately 20 cm above the soil surface</tissue>
    </source>
</reference>
<protein>
    <submittedName>
        <fullName evidence="1">Uncharacterized protein</fullName>
    </submittedName>
</protein>
<organism evidence="1">
    <name type="scientific">Arundo donax</name>
    <name type="common">Giant reed</name>
    <name type="synonym">Donax arundinaceus</name>
    <dbReference type="NCBI Taxonomy" id="35708"/>
    <lineage>
        <taxon>Eukaryota</taxon>
        <taxon>Viridiplantae</taxon>
        <taxon>Streptophyta</taxon>
        <taxon>Embryophyta</taxon>
        <taxon>Tracheophyta</taxon>
        <taxon>Spermatophyta</taxon>
        <taxon>Magnoliopsida</taxon>
        <taxon>Liliopsida</taxon>
        <taxon>Poales</taxon>
        <taxon>Poaceae</taxon>
        <taxon>PACMAD clade</taxon>
        <taxon>Arundinoideae</taxon>
        <taxon>Arundineae</taxon>
        <taxon>Arundo</taxon>
    </lineage>
</organism>
<evidence type="ECO:0000313" key="1">
    <source>
        <dbReference type="EMBL" id="JAE35394.1"/>
    </source>
</evidence>
<accession>A0A0A9HHV0</accession>
<dbReference type="EMBL" id="GBRH01162502">
    <property type="protein sequence ID" value="JAE35394.1"/>
    <property type="molecule type" value="Transcribed_RNA"/>
</dbReference>